<dbReference type="HOGENOM" id="CLU_2109203_0_0_1"/>
<dbReference type="VEuPathDB" id="FungiDB:GGTG_09255"/>
<organism evidence="2">
    <name type="scientific">Gaeumannomyces tritici (strain R3-111a-1)</name>
    <name type="common">Wheat and barley take-all root rot fungus</name>
    <name type="synonym">Gaeumannomyces graminis var. tritici</name>
    <dbReference type="NCBI Taxonomy" id="644352"/>
    <lineage>
        <taxon>Eukaryota</taxon>
        <taxon>Fungi</taxon>
        <taxon>Dikarya</taxon>
        <taxon>Ascomycota</taxon>
        <taxon>Pezizomycotina</taxon>
        <taxon>Sordariomycetes</taxon>
        <taxon>Sordariomycetidae</taxon>
        <taxon>Magnaporthales</taxon>
        <taxon>Magnaporthaceae</taxon>
        <taxon>Gaeumannomyces</taxon>
    </lineage>
</organism>
<reference evidence="2" key="2">
    <citation type="submission" date="2010-07" db="EMBL/GenBank/DDBJ databases">
        <authorList>
            <consortium name="The Broad Institute Genome Sequencing Platform"/>
            <consortium name="Broad Institute Genome Sequencing Center for Infectious Disease"/>
            <person name="Ma L.-J."/>
            <person name="Dead R."/>
            <person name="Young S."/>
            <person name="Zeng Q."/>
            <person name="Koehrsen M."/>
            <person name="Alvarado L."/>
            <person name="Berlin A."/>
            <person name="Chapman S.B."/>
            <person name="Chen Z."/>
            <person name="Freedman E."/>
            <person name="Gellesch M."/>
            <person name="Goldberg J."/>
            <person name="Griggs A."/>
            <person name="Gujja S."/>
            <person name="Heilman E.R."/>
            <person name="Heiman D."/>
            <person name="Hepburn T."/>
            <person name="Howarth C."/>
            <person name="Jen D."/>
            <person name="Larson L."/>
            <person name="Mehta T."/>
            <person name="Neiman D."/>
            <person name="Pearson M."/>
            <person name="Roberts A."/>
            <person name="Saif S."/>
            <person name="Shea T."/>
            <person name="Shenoy N."/>
            <person name="Sisk P."/>
            <person name="Stolte C."/>
            <person name="Sykes S."/>
            <person name="Walk T."/>
            <person name="White J."/>
            <person name="Yandava C."/>
            <person name="Haas B."/>
            <person name="Nusbaum C."/>
            <person name="Birren B."/>
        </authorList>
    </citation>
    <scope>NUCLEOTIDE SEQUENCE</scope>
    <source>
        <strain evidence="2">R3-111a-1</strain>
    </source>
</reference>
<name>J3P6W3_GAET3</name>
<reference evidence="3" key="4">
    <citation type="journal article" date="2015" name="G3 (Bethesda)">
        <title>Genome sequences of three phytopathogenic species of the Magnaporthaceae family of fungi.</title>
        <authorList>
            <person name="Okagaki L.H."/>
            <person name="Nunes C.C."/>
            <person name="Sailsbery J."/>
            <person name="Clay B."/>
            <person name="Brown D."/>
            <person name="John T."/>
            <person name="Oh Y."/>
            <person name="Young N."/>
            <person name="Fitzgerald M."/>
            <person name="Haas B.J."/>
            <person name="Zeng Q."/>
            <person name="Young S."/>
            <person name="Adiconis X."/>
            <person name="Fan L."/>
            <person name="Levin J.Z."/>
            <person name="Mitchell T.K."/>
            <person name="Okubara P.A."/>
            <person name="Farman M.L."/>
            <person name="Kohn L.M."/>
            <person name="Birren B."/>
            <person name="Ma L.-J."/>
            <person name="Dean R.A."/>
        </authorList>
    </citation>
    <scope>NUCLEOTIDE SEQUENCE</scope>
    <source>
        <strain evidence="3">R3-111a-1</strain>
    </source>
</reference>
<reference evidence="4" key="1">
    <citation type="submission" date="2010-07" db="EMBL/GenBank/DDBJ databases">
        <title>The genome sequence of Gaeumannomyces graminis var. tritici strain R3-111a-1.</title>
        <authorList>
            <consortium name="The Broad Institute Genome Sequencing Platform"/>
            <person name="Ma L.-J."/>
            <person name="Dead R."/>
            <person name="Young S."/>
            <person name="Zeng Q."/>
            <person name="Koehrsen M."/>
            <person name="Alvarado L."/>
            <person name="Berlin A."/>
            <person name="Chapman S.B."/>
            <person name="Chen Z."/>
            <person name="Freedman E."/>
            <person name="Gellesch M."/>
            <person name="Goldberg J."/>
            <person name="Griggs A."/>
            <person name="Gujja S."/>
            <person name="Heilman E.R."/>
            <person name="Heiman D."/>
            <person name="Hepburn T."/>
            <person name="Howarth C."/>
            <person name="Jen D."/>
            <person name="Larson L."/>
            <person name="Mehta T."/>
            <person name="Neiman D."/>
            <person name="Pearson M."/>
            <person name="Roberts A."/>
            <person name="Saif S."/>
            <person name="Shea T."/>
            <person name="Shenoy N."/>
            <person name="Sisk P."/>
            <person name="Stolte C."/>
            <person name="Sykes S."/>
            <person name="Walk T."/>
            <person name="White J."/>
            <person name="Yandava C."/>
            <person name="Haas B."/>
            <person name="Nusbaum C."/>
            <person name="Birren B."/>
        </authorList>
    </citation>
    <scope>NUCLEOTIDE SEQUENCE [LARGE SCALE GENOMIC DNA]</scope>
    <source>
        <strain evidence="4">R3-111a-1</strain>
    </source>
</reference>
<dbReference type="EMBL" id="GL385399">
    <property type="protein sequence ID" value="EJT72389.1"/>
    <property type="molecule type" value="Genomic_DNA"/>
</dbReference>
<evidence type="ECO:0000313" key="2">
    <source>
        <dbReference type="EMBL" id="EJT72389.1"/>
    </source>
</evidence>
<keyword evidence="4" id="KW-1185">Reference proteome</keyword>
<dbReference type="RefSeq" id="XP_009225363.1">
    <property type="nucleotide sequence ID" value="XM_009227099.1"/>
</dbReference>
<gene>
    <name evidence="3" type="primary">20349713</name>
    <name evidence="2" type="ORF">GGTG_09255</name>
</gene>
<reference evidence="2" key="3">
    <citation type="submission" date="2010-09" db="EMBL/GenBank/DDBJ databases">
        <title>Annotation of Gaeumannomyces graminis var. tritici R3-111a-1.</title>
        <authorList>
            <consortium name="The Broad Institute Genome Sequencing Platform"/>
            <person name="Ma L.-J."/>
            <person name="Dead R."/>
            <person name="Young S.K."/>
            <person name="Zeng Q."/>
            <person name="Gargeya S."/>
            <person name="Fitzgerald M."/>
            <person name="Haas B."/>
            <person name="Abouelleil A."/>
            <person name="Alvarado L."/>
            <person name="Arachchi H.M."/>
            <person name="Berlin A."/>
            <person name="Brown A."/>
            <person name="Chapman S.B."/>
            <person name="Chen Z."/>
            <person name="Dunbar C."/>
            <person name="Freedman E."/>
            <person name="Gearin G."/>
            <person name="Gellesch M."/>
            <person name="Goldberg J."/>
            <person name="Griggs A."/>
            <person name="Gujja S."/>
            <person name="Heiman D."/>
            <person name="Howarth C."/>
            <person name="Larson L."/>
            <person name="Lui A."/>
            <person name="MacDonald P.J.P."/>
            <person name="Mehta T."/>
            <person name="Montmayeur A."/>
            <person name="Murphy C."/>
            <person name="Neiman D."/>
            <person name="Pearson M."/>
            <person name="Priest M."/>
            <person name="Roberts A."/>
            <person name="Saif S."/>
            <person name="Shea T."/>
            <person name="Shenoy N."/>
            <person name="Sisk P."/>
            <person name="Stolte C."/>
            <person name="Sykes S."/>
            <person name="Yandava C."/>
            <person name="Wortman J."/>
            <person name="Nusbaum C."/>
            <person name="Birren B."/>
        </authorList>
    </citation>
    <scope>NUCLEOTIDE SEQUENCE</scope>
    <source>
        <strain evidence="2">R3-111a-1</strain>
    </source>
</reference>
<reference evidence="3" key="5">
    <citation type="submission" date="2018-04" db="UniProtKB">
        <authorList>
            <consortium name="EnsemblFungi"/>
        </authorList>
    </citation>
    <scope>IDENTIFICATION</scope>
    <source>
        <strain evidence="3">R3-111a-1</strain>
    </source>
</reference>
<dbReference type="AlphaFoldDB" id="J3P6W3"/>
<evidence type="ECO:0000313" key="4">
    <source>
        <dbReference type="Proteomes" id="UP000006039"/>
    </source>
</evidence>
<evidence type="ECO:0000313" key="3">
    <source>
        <dbReference type="EnsemblFungi" id="EJT72389"/>
    </source>
</evidence>
<sequence>MTPAVYQLPSQAMAPVRDHTALGNPYSAYHAAAAAAQSHRWRGDVSTGTGRCYTRCTRLPFRDGGPSAAPSADSASFAPLSRLDTPDTRPDASMLAQASYANRLPQHGLGHLVHK</sequence>
<dbReference type="EnsemblFungi" id="EJT72389">
    <property type="protein sequence ID" value="EJT72389"/>
    <property type="gene ID" value="GGTG_09255"/>
</dbReference>
<feature type="compositionally biased region" description="Low complexity" evidence="1">
    <location>
        <begin position="66"/>
        <end position="81"/>
    </location>
</feature>
<accession>J3P6W3</accession>
<dbReference type="GeneID" id="20349713"/>
<feature type="region of interest" description="Disordered" evidence="1">
    <location>
        <begin position="63"/>
        <end position="90"/>
    </location>
</feature>
<evidence type="ECO:0000256" key="1">
    <source>
        <dbReference type="SAM" id="MobiDB-lite"/>
    </source>
</evidence>
<proteinExistence type="predicted"/>
<protein>
    <submittedName>
        <fullName evidence="2 3">Uncharacterized protein</fullName>
    </submittedName>
</protein>
<dbReference type="Proteomes" id="UP000006039">
    <property type="component" value="Unassembled WGS sequence"/>
</dbReference>